<feature type="transmembrane region" description="Helical" evidence="2">
    <location>
        <begin position="277"/>
        <end position="298"/>
    </location>
</feature>
<keyword evidence="2" id="KW-1133">Transmembrane helix</keyword>
<feature type="compositionally biased region" description="Acidic residues" evidence="1">
    <location>
        <begin position="239"/>
        <end position="248"/>
    </location>
</feature>
<dbReference type="EMBL" id="JBFXLU010000231">
    <property type="protein sequence ID" value="KAL2834032.1"/>
    <property type="molecule type" value="Genomic_DNA"/>
</dbReference>
<reference evidence="3 4" key="1">
    <citation type="submission" date="2024-07" db="EMBL/GenBank/DDBJ databases">
        <title>Section-level genome sequencing and comparative genomics of Aspergillus sections Usti and Cavernicolus.</title>
        <authorList>
            <consortium name="Lawrence Berkeley National Laboratory"/>
            <person name="Nybo J.L."/>
            <person name="Vesth T.C."/>
            <person name="Theobald S."/>
            <person name="Frisvad J.C."/>
            <person name="Larsen T.O."/>
            <person name="Kjaerboelling I."/>
            <person name="Rothschild-Mancinelli K."/>
            <person name="Lyhne E.K."/>
            <person name="Kogle M.E."/>
            <person name="Barry K."/>
            <person name="Clum A."/>
            <person name="Na H."/>
            <person name="Ledsgaard L."/>
            <person name="Lin J."/>
            <person name="Lipzen A."/>
            <person name="Kuo A."/>
            <person name="Riley R."/>
            <person name="Mondo S."/>
            <person name="Labutti K."/>
            <person name="Haridas S."/>
            <person name="Pangalinan J."/>
            <person name="Salamov A.A."/>
            <person name="Simmons B.A."/>
            <person name="Magnuson J.K."/>
            <person name="Chen J."/>
            <person name="Drula E."/>
            <person name="Henrissat B."/>
            <person name="Wiebenga A."/>
            <person name="Lubbers R.J."/>
            <person name="Gomes A.C."/>
            <person name="Makela M.R."/>
            <person name="Stajich J."/>
            <person name="Grigoriev I.V."/>
            <person name="Mortensen U.H."/>
            <person name="De Vries R.P."/>
            <person name="Baker S.E."/>
            <person name="Andersen M.R."/>
        </authorList>
    </citation>
    <scope>NUCLEOTIDE SEQUENCE [LARGE SCALE GENOMIC DNA]</scope>
    <source>
        <strain evidence="3 4">CBS 123904</strain>
    </source>
</reference>
<gene>
    <name evidence="3" type="ORF">BJY01DRAFT_259710</name>
</gene>
<accession>A0ABR4J2I0</accession>
<evidence type="ECO:0000313" key="3">
    <source>
        <dbReference type="EMBL" id="KAL2834032.1"/>
    </source>
</evidence>
<keyword evidence="4" id="KW-1185">Reference proteome</keyword>
<comment type="caution">
    <text evidence="3">The sequence shown here is derived from an EMBL/GenBank/DDBJ whole genome shotgun (WGS) entry which is preliminary data.</text>
</comment>
<keyword evidence="2" id="KW-0472">Membrane</keyword>
<organism evidence="3 4">
    <name type="scientific">Aspergillus pseudoustus</name>
    <dbReference type="NCBI Taxonomy" id="1810923"/>
    <lineage>
        <taxon>Eukaryota</taxon>
        <taxon>Fungi</taxon>
        <taxon>Dikarya</taxon>
        <taxon>Ascomycota</taxon>
        <taxon>Pezizomycotina</taxon>
        <taxon>Eurotiomycetes</taxon>
        <taxon>Eurotiomycetidae</taxon>
        <taxon>Eurotiales</taxon>
        <taxon>Aspergillaceae</taxon>
        <taxon>Aspergillus</taxon>
        <taxon>Aspergillus subgen. Nidulantes</taxon>
    </lineage>
</organism>
<feature type="region of interest" description="Disordered" evidence="1">
    <location>
        <begin position="233"/>
        <end position="261"/>
    </location>
</feature>
<protein>
    <submittedName>
        <fullName evidence="3">Uncharacterized protein</fullName>
    </submittedName>
</protein>
<keyword evidence="2" id="KW-0812">Transmembrane</keyword>
<sequence>MPTATATLSWTITNWGPLTTSWSLPSACSSRVYIFPTASPSFGNYADCDNGLFTCYPSPTDSDAPSALSEARNTPTLGFQAAPVYSPAPSCPSGWKTVGAVGREGQGASVSRSGWFTLPYDEDVDEEGINIPEVGFQDVLASLLDPSETAVMCCPSSMTVGENGGCQSSLSDYTISTACRTHYSPNSIDDVLTSIGAGQISWTTDKTTFPASDIPSLTAQAVVDPLVLLHKPTDLAGGDNDDDDEQEENDHVEGEGEDPSETNAAAALRAGDGFFGIGGRVVASAFASILAGAAMVLLR</sequence>
<evidence type="ECO:0000313" key="4">
    <source>
        <dbReference type="Proteomes" id="UP001610446"/>
    </source>
</evidence>
<dbReference type="Proteomes" id="UP001610446">
    <property type="component" value="Unassembled WGS sequence"/>
</dbReference>
<evidence type="ECO:0000256" key="2">
    <source>
        <dbReference type="SAM" id="Phobius"/>
    </source>
</evidence>
<name>A0ABR4J2I0_9EURO</name>
<evidence type="ECO:0000256" key="1">
    <source>
        <dbReference type="SAM" id="MobiDB-lite"/>
    </source>
</evidence>
<proteinExistence type="predicted"/>